<organism evidence="5 6">
    <name type="scientific">Striga asiatica</name>
    <name type="common">Asiatic witchweed</name>
    <name type="synonym">Buchnera asiatica</name>
    <dbReference type="NCBI Taxonomy" id="4170"/>
    <lineage>
        <taxon>Eukaryota</taxon>
        <taxon>Viridiplantae</taxon>
        <taxon>Streptophyta</taxon>
        <taxon>Embryophyta</taxon>
        <taxon>Tracheophyta</taxon>
        <taxon>Spermatophyta</taxon>
        <taxon>Magnoliopsida</taxon>
        <taxon>eudicotyledons</taxon>
        <taxon>Gunneridae</taxon>
        <taxon>Pentapetalae</taxon>
        <taxon>asterids</taxon>
        <taxon>lamiids</taxon>
        <taxon>Lamiales</taxon>
        <taxon>Orobanchaceae</taxon>
        <taxon>Buchnereae</taxon>
        <taxon>Striga</taxon>
    </lineage>
</organism>
<protein>
    <submittedName>
        <fullName evidence="5">Eukaryotic translation initiation factor 3subunit D</fullName>
    </submittedName>
</protein>
<proteinExistence type="predicted"/>
<dbReference type="Proteomes" id="UP000325081">
    <property type="component" value="Unassembled WGS sequence"/>
</dbReference>
<evidence type="ECO:0000256" key="2">
    <source>
        <dbReference type="ARBA" id="ARBA00022540"/>
    </source>
</evidence>
<keyword evidence="4" id="KW-0648">Protein biosynthesis</keyword>
<sequence>MVPVHETSQEPLRDVKDDINSIHSECGALALRWKLDNDMYLVSSCEVQSVLDMNNLRSFLTLNALNEFASKYSGVDWRQKLETQKGVFVLAIELKSNPNKNGLFRLC</sequence>
<name>A0A5A7PG04_STRAF</name>
<evidence type="ECO:0000256" key="1">
    <source>
        <dbReference type="ARBA" id="ARBA00022490"/>
    </source>
</evidence>
<keyword evidence="3" id="KW-0694">RNA-binding</keyword>
<dbReference type="GO" id="GO:0003743">
    <property type="term" value="F:translation initiation factor activity"/>
    <property type="evidence" value="ECO:0007669"/>
    <property type="project" value="UniProtKB-KW"/>
</dbReference>
<evidence type="ECO:0000313" key="6">
    <source>
        <dbReference type="Proteomes" id="UP000325081"/>
    </source>
</evidence>
<dbReference type="PANTHER" id="PTHR12399">
    <property type="entry name" value="EUKARYOTIC TRANSLATION INITIATION FACTOR 3 SUBUNIT 7"/>
    <property type="match status" value="1"/>
</dbReference>
<dbReference type="OrthoDB" id="10538036at2759"/>
<dbReference type="GO" id="GO:0003723">
    <property type="term" value="F:RNA binding"/>
    <property type="evidence" value="ECO:0007669"/>
    <property type="project" value="UniProtKB-KW"/>
</dbReference>
<comment type="caution">
    <text evidence="5">The sequence shown here is derived from an EMBL/GenBank/DDBJ whole genome shotgun (WGS) entry which is preliminary data.</text>
</comment>
<keyword evidence="2 5" id="KW-0396">Initiation factor</keyword>
<dbReference type="EMBL" id="BKCP01004516">
    <property type="protein sequence ID" value="GER31835.1"/>
    <property type="molecule type" value="Genomic_DNA"/>
</dbReference>
<keyword evidence="6" id="KW-1185">Reference proteome</keyword>
<dbReference type="PANTHER" id="PTHR12399:SF3">
    <property type="entry name" value="EUKARYOTIC TRANSLATION INITIATION FACTOR 3 SUBUNIT D"/>
    <property type="match status" value="1"/>
</dbReference>
<gene>
    <name evidence="5" type="ORF">STAS_07886</name>
</gene>
<evidence type="ECO:0000256" key="4">
    <source>
        <dbReference type="ARBA" id="ARBA00022917"/>
    </source>
</evidence>
<evidence type="ECO:0000313" key="5">
    <source>
        <dbReference type="EMBL" id="GER31835.1"/>
    </source>
</evidence>
<keyword evidence="1" id="KW-0963">Cytoplasm</keyword>
<dbReference type="GO" id="GO:0005852">
    <property type="term" value="C:eukaryotic translation initiation factor 3 complex"/>
    <property type="evidence" value="ECO:0007669"/>
    <property type="project" value="InterPro"/>
</dbReference>
<accession>A0A5A7PG04</accession>
<evidence type="ECO:0000256" key="3">
    <source>
        <dbReference type="ARBA" id="ARBA00022884"/>
    </source>
</evidence>
<dbReference type="Pfam" id="PF05091">
    <property type="entry name" value="eIF-3_zeta"/>
    <property type="match status" value="1"/>
</dbReference>
<dbReference type="InterPro" id="IPR007783">
    <property type="entry name" value="eIF3d"/>
</dbReference>
<dbReference type="AlphaFoldDB" id="A0A5A7PG04"/>
<reference evidence="6" key="1">
    <citation type="journal article" date="2019" name="Curr. Biol.">
        <title>Genome Sequence of Striga asiatica Provides Insight into the Evolution of Plant Parasitism.</title>
        <authorList>
            <person name="Yoshida S."/>
            <person name="Kim S."/>
            <person name="Wafula E.K."/>
            <person name="Tanskanen J."/>
            <person name="Kim Y.M."/>
            <person name="Honaas L."/>
            <person name="Yang Z."/>
            <person name="Spallek T."/>
            <person name="Conn C.E."/>
            <person name="Ichihashi Y."/>
            <person name="Cheong K."/>
            <person name="Cui S."/>
            <person name="Der J.P."/>
            <person name="Gundlach H."/>
            <person name="Jiao Y."/>
            <person name="Hori C."/>
            <person name="Ishida J.K."/>
            <person name="Kasahara H."/>
            <person name="Kiba T."/>
            <person name="Kim M.S."/>
            <person name="Koo N."/>
            <person name="Laohavisit A."/>
            <person name="Lee Y.H."/>
            <person name="Lumba S."/>
            <person name="McCourt P."/>
            <person name="Mortimer J.C."/>
            <person name="Mutuku J.M."/>
            <person name="Nomura T."/>
            <person name="Sasaki-Sekimoto Y."/>
            <person name="Seto Y."/>
            <person name="Wang Y."/>
            <person name="Wakatake T."/>
            <person name="Sakakibara H."/>
            <person name="Demura T."/>
            <person name="Yamaguchi S."/>
            <person name="Yoneyama K."/>
            <person name="Manabe R.I."/>
            <person name="Nelson D.C."/>
            <person name="Schulman A.H."/>
            <person name="Timko M.P."/>
            <person name="dePamphilis C.W."/>
            <person name="Choi D."/>
            <person name="Shirasu K."/>
        </authorList>
    </citation>
    <scope>NUCLEOTIDE SEQUENCE [LARGE SCALE GENOMIC DNA]</scope>
    <source>
        <strain evidence="6">cv. UVA1</strain>
    </source>
</reference>